<proteinExistence type="predicted"/>
<feature type="compositionally biased region" description="Polar residues" evidence="1">
    <location>
        <begin position="244"/>
        <end position="257"/>
    </location>
</feature>
<dbReference type="AlphaFoldDB" id="A0A941F347"/>
<dbReference type="Proteomes" id="UP000679220">
    <property type="component" value="Unassembled WGS sequence"/>
</dbReference>
<organism evidence="2 3">
    <name type="scientific">Carboxylicivirga sediminis</name>
    <dbReference type="NCBI Taxonomy" id="2006564"/>
    <lineage>
        <taxon>Bacteria</taxon>
        <taxon>Pseudomonadati</taxon>
        <taxon>Bacteroidota</taxon>
        <taxon>Bacteroidia</taxon>
        <taxon>Marinilabiliales</taxon>
        <taxon>Marinilabiliaceae</taxon>
        <taxon>Carboxylicivirga</taxon>
    </lineage>
</organism>
<reference evidence="2" key="2">
    <citation type="submission" date="2021-04" db="EMBL/GenBank/DDBJ databases">
        <authorList>
            <person name="Zhang T."/>
            <person name="Zhang Y."/>
            <person name="Lu D."/>
            <person name="Zuo D."/>
            <person name="Du Z."/>
        </authorList>
    </citation>
    <scope>NUCLEOTIDE SEQUENCE</scope>
    <source>
        <strain evidence="2">JR1</strain>
    </source>
</reference>
<feature type="compositionally biased region" description="Basic and acidic residues" evidence="1">
    <location>
        <begin position="266"/>
        <end position="275"/>
    </location>
</feature>
<evidence type="ECO:0000313" key="3">
    <source>
        <dbReference type="Proteomes" id="UP000679220"/>
    </source>
</evidence>
<evidence type="ECO:0000313" key="2">
    <source>
        <dbReference type="EMBL" id="MBR8535434.1"/>
    </source>
</evidence>
<evidence type="ECO:0000256" key="1">
    <source>
        <dbReference type="SAM" id="MobiDB-lite"/>
    </source>
</evidence>
<protein>
    <submittedName>
        <fullName evidence="2">Uncharacterized protein</fullName>
    </submittedName>
</protein>
<feature type="region of interest" description="Disordered" evidence="1">
    <location>
        <begin position="238"/>
        <end position="275"/>
    </location>
</feature>
<dbReference type="EMBL" id="JAGTAR010000009">
    <property type="protein sequence ID" value="MBR8535434.1"/>
    <property type="molecule type" value="Genomic_DNA"/>
</dbReference>
<sequence length="275" mass="32513">MNERRSINTRIWTDEWFEDLKPLEKLVWIYLLSNLNTNLIGIYEISVKRIAFDTGLDKNEAQHISDKFHQEKKAFFYHGHVIIPNWIKNQSMNANMLKHARKLYNNLTPAIHDFLKRIGFESFESLSNGFPMNNKKVREPEIQFPTSDELIFDKETQAALCDYFGITELGNERQWMDSIKFIMGLEKAGKLKLFKEQFEAYKTYRKESKATWNHKFPNFICDGWNEQNWIKNLENLKNNEDSSRNNSTSTKQPSRQGQAIEGVITRLEEEDRKCS</sequence>
<keyword evidence="3" id="KW-1185">Reference proteome</keyword>
<accession>A0A941F347</accession>
<dbReference type="RefSeq" id="WP_212189340.1">
    <property type="nucleotide sequence ID" value="NZ_JAGTAR010000009.1"/>
</dbReference>
<reference evidence="2" key="1">
    <citation type="journal article" date="2018" name="Int. J. Syst. Evol. Microbiol.">
        <title>Carboxylicivirga sediminis sp. nov., isolated from coastal sediment.</title>
        <authorList>
            <person name="Wang F.Q."/>
            <person name="Ren L.H."/>
            <person name="Zou R.J."/>
            <person name="Sun Y.Z."/>
            <person name="Liu X.J."/>
            <person name="Jiang F."/>
            <person name="Liu L.J."/>
        </authorList>
    </citation>
    <scope>NUCLEOTIDE SEQUENCE</scope>
    <source>
        <strain evidence="2">JR1</strain>
    </source>
</reference>
<name>A0A941F347_9BACT</name>
<comment type="caution">
    <text evidence="2">The sequence shown here is derived from an EMBL/GenBank/DDBJ whole genome shotgun (WGS) entry which is preliminary data.</text>
</comment>
<gene>
    <name evidence="2" type="ORF">KDU71_07665</name>
</gene>